<sequence length="335" mass="38046">MGHRCCSKQKVKRGLWSPEEDDKLVKHITAHGHGSWSSVPKLAGLQRCGKSCRLRWINYLRPDLRRGTFTAEEEQIIIDVHRILGNRWAQIAKHLPGRTDNEVKNFWNSCIKKKLLSQGLDPKTHNLLSSRQRASNINKLSSQSQYSSEQPFTISNIRSSTDHTTTPTVMINMNMNPPVLTLPAALPDQPMAMQIPNSESRTHQIDPNKEFPYVSSIDSSTINMSSSSSSSIHHLSEFNYNLLDDQNPCINWDANVIVNETTFEAPRVEGIQQQEREKICDMEINKIVQVDNMDMVDAAPSFDSCSFDLSLLESTLMSSAICRDFNSMDEFSWNF</sequence>
<evidence type="ECO:0000256" key="1">
    <source>
        <dbReference type="ARBA" id="ARBA00004123"/>
    </source>
</evidence>
<dbReference type="PANTHER" id="PTHR47997:SF40">
    <property type="entry name" value="TRANSCRIPTION FACTOR MYB26-LIKE"/>
    <property type="match status" value="1"/>
</dbReference>
<keyword evidence="2" id="KW-0677">Repeat</keyword>
<reference evidence="9 10" key="1">
    <citation type="submission" date="2013-09" db="EMBL/GenBank/DDBJ databases">
        <title>Corchorus capsularis genome sequencing.</title>
        <authorList>
            <person name="Alam M."/>
            <person name="Haque M.S."/>
            <person name="Islam M.S."/>
            <person name="Emdad E.M."/>
            <person name="Islam M.M."/>
            <person name="Ahmed B."/>
            <person name="Halim A."/>
            <person name="Hossen Q.M.M."/>
            <person name="Hossain M.Z."/>
            <person name="Ahmed R."/>
            <person name="Khan M.M."/>
            <person name="Islam R."/>
            <person name="Rashid M.M."/>
            <person name="Khan S.A."/>
            <person name="Rahman M.S."/>
            <person name="Alam M."/>
        </authorList>
    </citation>
    <scope>NUCLEOTIDE SEQUENCE [LARGE SCALE GENOMIC DNA]</scope>
    <source>
        <strain evidence="10">cv. CVL-1</strain>
        <tissue evidence="9">Whole seedling</tissue>
    </source>
</reference>
<proteinExistence type="predicted"/>
<dbReference type="Proteomes" id="UP000188268">
    <property type="component" value="Unassembled WGS sequence"/>
</dbReference>
<organism evidence="9 10">
    <name type="scientific">Corchorus capsularis</name>
    <name type="common">Jute</name>
    <dbReference type="NCBI Taxonomy" id="210143"/>
    <lineage>
        <taxon>Eukaryota</taxon>
        <taxon>Viridiplantae</taxon>
        <taxon>Streptophyta</taxon>
        <taxon>Embryophyta</taxon>
        <taxon>Tracheophyta</taxon>
        <taxon>Spermatophyta</taxon>
        <taxon>Magnoliopsida</taxon>
        <taxon>eudicotyledons</taxon>
        <taxon>Gunneridae</taxon>
        <taxon>Pentapetalae</taxon>
        <taxon>rosids</taxon>
        <taxon>malvids</taxon>
        <taxon>Malvales</taxon>
        <taxon>Malvaceae</taxon>
        <taxon>Grewioideae</taxon>
        <taxon>Apeibeae</taxon>
        <taxon>Corchorus</taxon>
    </lineage>
</organism>
<comment type="subcellular location">
    <subcellularLocation>
        <location evidence="1">Nucleus</location>
    </subcellularLocation>
</comment>
<dbReference type="InterPro" id="IPR001005">
    <property type="entry name" value="SANT/Myb"/>
</dbReference>
<dbReference type="CDD" id="cd00167">
    <property type="entry name" value="SANT"/>
    <property type="match status" value="2"/>
</dbReference>
<dbReference type="FunFam" id="1.10.10.60:FF:000185">
    <property type="entry name" value="MYB transcription factor"/>
    <property type="match status" value="1"/>
</dbReference>
<dbReference type="PROSITE" id="PS50090">
    <property type="entry name" value="MYB_LIKE"/>
    <property type="match status" value="2"/>
</dbReference>
<evidence type="ECO:0000256" key="4">
    <source>
        <dbReference type="ARBA" id="ARBA00023125"/>
    </source>
</evidence>
<dbReference type="OrthoDB" id="2143914at2759"/>
<feature type="domain" description="HTH myb-type" evidence="8">
    <location>
        <begin position="8"/>
        <end position="60"/>
    </location>
</feature>
<keyword evidence="10" id="KW-1185">Reference proteome</keyword>
<evidence type="ECO:0000259" key="7">
    <source>
        <dbReference type="PROSITE" id="PS50090"/>
    </source>
</evidence>
<keyword evidence="5" id="KW-0804">Transcription</keyword>
<dbReference type="InterPro" id="IPR009057">
    <property type="entry name" value="Homeodomain-like_sf"/>
</dbReference>
<dbReference type="PANTHER" id="PTHR47997">
    <property type="entry name" value="MYB DOMAIN PROTEIN 55"/>
    <property type="match status" value="1"/>
</dbReference>
<keyword evidence="4" id="KW-0238">DNA-binding</keyword>
<dbReference type="InterPro" id="IPR051953">
    <property type="entry name" value="Plant_SW-associated_TFs"/>
</dbReference>
<evidence type="ECO:0000256" key="2">
    <source>
        <dbReference type="ARBA" id="ARBA00022737"/>
    </source>
</evidence>
<evidence type="ECO:0000256" key="5">
    <source>
        <dbReference type="ARBA" id="ARBA00023163"/>
    </source>
</evidence>
<dbReference type="Pfam" id="PF00249">
    <property type="entry name" value="Myb_DNA-binding"/>
    <property type="match status" value="2"/>
</dbReference>
<dbReference type="GO" id="GO:0005634">
    <property type="term" value="C:nucleus"/>
    <property type="evidence" value="ECO:0007669"/>
    <property type="project" value="UniProtKB-SubCell"/>
</dbReference>
<feature type="domain" description="Myb-like" evidence="7">
    <location>
        <begin position="61"/>
        <end position="111"/>
    </location>
</feature>
<dbReference type="AlphaFoldDB" id="A0A1R3J3N1"/>
<evidence type="ECO:0000313" key="10">
    <source>
        <dbReference type="Proteomes" id="UP000188268"/>
    </source>
</evidence>
<evidence type="ECO:0000259" key="8">
    <source>
        <dbReference type="PROSITE" id="PS51294"/>
    </source>
</evidence>
<evidence type="ECO:0000313" key="9">
    <source>
        <dbReference type="EMBL" id="OMO89443.1"/>
    </source>
</evidence>
<feature type="domain" description="Myb-like" evidence="7">
    <location>
        <begin position="8"/>
        <end position="60"/>
    </location>
</feature>
<dbReference type="InterPro" id="IPR017930">
    <property type="entry name" value="Myb_dom"/>
</dbReference>
<evidence type="ECO:0000256" key="6">
    <source>
        <dbReference type="ARBA" id="ARBA00023242"/>
    </source>
</evidence>
<dbReference type="Gramene" id="OMO89443">
    <property type="protein sequence ID" value="OMO89443"/>
    <property type="gene ID" value="CCACVL1_07819"/>
</dbReference>
<dbReference type="OMA" id="SMADFAW"/>
<keyword evidence="6" id="KW-0539">Nucleus</keyword>
<gene>
    <name evidence="9" type="ORF">CCACVL1_07819</name>
</gene>
<comment type="caution">
    <text evidence="9">The sequence shown here is derived from an EMBL/GenBank/DDBJ whole genome shotgun (WGS) entry which is preliminary data.</text>
</comment>
<dbReference type="GO" id="GO:0003677">
    <property type="term" value="F:DNA binding"/>
    <property type="evidence" value="ECO:0007669"/>
    <property type="project" value="UniProtKB-KW"/>
</dbReference>
<protein>
    <submittedName>
        <fullName evidence="9">Uncharacterized protein</fullName>
    </submittedName>
</protein>
<keyword evidence="3" id="KW-0805">Transcription regulation</keyword>
<name>A0A1R3J3N1_COCAP</name>
<dbReference type="EMBL" id="AWWV01008695">
    <property type="protein sequence ID" value="OMO89443.1"/>
    <property type="molecule type" value="Genomic_DNA"/>
</dbReference>
<dbReference type="SUPFAM" id="SSF46689">
    <property type="entry name" value="Homeodomain-like"/>
    <property type="match status" value="1"/>
</dbReference>
<dbReference type="SMART" id="SM00717">
    <property type="entry name" value="SANT"/>
    <property type="match status" value="2"/>
</dbReference>
<dbReference type="FunFam" id="1.10.10.60:FF:000458">
    <property type="entry name" value="Transcription factor MYB86"/>
    <property type="match status" value="1"/>
</dbReference>
<dbReference type="Gene3D" id="1.10.10.60">
    <property type="entry name" value="Homeodomain-like"/>
    <property type="match status" value="2"/>
</dbReference>
<evidence type="ECO:0000256" key="3">
    <source>
        <dbReference type="ARBA" id="ARBA00023015"/>
    </source>
</evidence>
<dbReference type="PROSITE" id="PS51294">
    <property type="entry name" value="HTH_MYB"/>
    <property type="match status" value="2"/>
</dbReference>
<accession>A0A1R3J3N1</accession>
<feature type="domain" description="HTH myb-type" evidence="8">
    <location>
        <begin position="61"/>
        <end position="115"/>
    </location>
</feature>